<protein>
    <submittedName>
        <fullName evidence="5">Uncharacterized protein</fullName>
    </submittedName>
</protein>
<gene>
    <name evidence="5" type="ORF">CPOL0286_LOCUS14616</name>
</gene>
<dbReference type="PANTHER" id="PTHR24201">
    <property type="entry name" value="ANK_REP_REGION DOMAIN-CONTAINING PROTEIN"/>
    <property type="match status" value="1"/>
</dbReference>
<dbReference type="InterPro" id="IPR002110">
    <property type="entry name" value="Ankyrin_rpt"/>
</dbReference>
<evidence type="ECO:0000256" key="4">
    <source>
        <dbReference type="SAM" id="MobiDB-lite"/>
    </source>
</evidence>
<feature type="repeat" description="ANK" evidence="3">
    <location>
        <begin position="105"/>
        <end position="137"/>
    </location>
</feature>
<name>A0A6T8BJU6_9EUKA</name>
<evidence type="ECO:0000256" key="2">
    <source>
        <dbReference type="ARBA" id="ARBA00023043"/>
    </source>
</evidence>
<dbReference type="InterPro" id="IPR036770">
    <property type="entry name" value="Ankyrin_rpt-contain_sf"/>
</dbReference>
<dbReference type="SUPFAM" id="SSF48403">
    <property type="entry name" value="Ankyrin repeat"/>
    <property type="match status" value="1"/>
</dbReference>
<evidence type="ECO:0000256" key="1">
    <source>
        <dbReference type="ARBA" id="ARBA00022737"/>
    </source>
</evidence>
<organism evidence="5">
    <name type="scientific">Prymnesium polylepis</name>
    <dbReference type="NCBI Taxonomy" id="72548"/>
    <lineage>
        <taxon>Eukaryota</taxon>
        <taxon>Haptista</taxon>
        <taxon>Haptophyta</taxon>
        <taxon>Prymnesiophyceae</taxon>
        <taxon>Prymnesiales</taxon>
        <taxon>Prymnesiaceae</taxon>
        <taxon>Prymnesium</taxon>
    </lineage>
</organism>
<feature type="repeat" description="ANK" evidence="3">
    <location>
        <begin position="138"/>
        <end position="166"/>
    </location>
</feature>
<feature type="compositionally biased region" description="Acidic residues" evidence="4">
    <location>
        <begin position="18"/>
        <end position="28"/>
    </location>
</feature>
<feature type="region of interest" description="Disordered" evidence="4">
    <location>
        <begin position="1"/>
        <end position="36"/>
    </location>
</feature>
<dbReference type="EMBL" id="HBKO01032111">
    <property type="protein sequence ID" value="CAE2250239.1"/>
    <property type="molecule type" value="Transcribed_RNA"/>
</dbReference>
<keyword evidence="2 3" id="KW-0040">ANK repeat</keyword>
<dbReference type="PROSITE" id="PS50297">
    <property type="entry name" value="ANK_REP_REGION"/>
    <property type="match status" value="1"/>
</dbReference>
<keyword evidence="1" id="KW-0677">Repeat</keyword>
<dbReference type="Gene3D" id="1.25.40.20">
    <property type="entry name" value="Ankyrin repeat-containing domain"/>
    <property type="match status" value="1"/>
</dbReference>
<reference evidence="5" key="1">
    <citation type="submission" date="2021-01" db="EMBL/GenBank/DDBJ databases">
        <authorList>
            <person name="Corre E."/>
            <person name="Pelletier E."/>
            <person name="Niang G."/>
            <person name="Scheremetjew M."/>
            <person name="Finn R."/>
            <person name="Kale V."/>
            <person name="Holt S."/>
            <person name="Cochrane G."/>
            <person name="Meng A."/>
            <person name="Brown T."/>
            <person name="Cohen L."/>
        </authorList>
    </citation>
    <scope>NUCLEOTIDE SEQUENCE</scope>
    <source>
        <strain evidence="5">UIO037</strain>
    </source>
</reference>
<sequence>MPKPVEISSDWRDYLPTEGDDADWDDDYSPTPEDLADTTKALPSAEECEHICREFEFDWGWELHKFARLNRPVRVRKVLRYTITLGESKASGLDDGCLNWQEEPFGHTALWWTACHGNWELTKELLDVGCDPNIADADGYTPIIVAAQEGYDECVQIFLAYGADANHKMCDGDTALDKAEAFDRDDCVAVLKEHFEALEAAK</sequence>
<dbReference type="SMART" id="SM00248">
    <property type="entry name" value="ANK"/>
    <property type="match status" value="3"/>
</dbReference>
<dbReference type="PROSITE" id="PS50088">
    <property type="entry name" value="ANK_REPEAT"/>
    <property type="match status" value="2"/>
</dbReference>
<evidence type="ECO:0000313" key="5">
    <source>
        <dbReference type="EMBL" id="CAE2250239.1"/>
    </source>
</evidence>
<dbReference type="AlphaFoldDB" id="A0A6T8BJU6"/>
<accession>A0A6T8BJU6</accession>
<dbReference type="Pfam" id="PF12796">
    <property type="entry name" value="Ank_2"/>
    <property type="match status" value="1"/>
</dbReference>
<dbReference type="InterPro" id="IPR050776">
    <property type="entry name" value="Ank_Repeat/CDKN_Inhibitor"/>
</dbReference>
<proteinExistence type="predicted"/>
<evidence type="ECO:0000256" key="3">
    <source>
        <dbReference type="PROSITE-ProRule" id="PRU00023"/>
    </source>
</evidence>